<protein>
    <submittedName>
        <fullName evidence="2">Uncharacterized protein</fullName>
    </submittedName>
</protein>
<evidence type="ECO:0000313" key="2">
    <source>
        <dbReference type="EMBL" id="CAB4197666.1"/>
    </source>
</evidence>
<organism evidence="2">
    <name type="scientific">uncultured Caudovirales phage</name>
    <dbReference type="NCBI Taxonomy" id="2100421"/>
    <lineage>
        <taxon>Viruses</taxon>
        <taxon>Duplodnaviria</taxon>
        <taxon>Heunggongvirae</taxon>
        <taxon>Uroviricota</taxon>
        <taxon>Caudoviricetes</taxon>
        <taxon>Peduoviridae</taxon>
        <taxon>Maltschvirus</taxon>
        <taxon>Maltschvirus maltsch</taxon>
    </lineage>
</organism>
<evidence type="ECO:0000313" key="4">
    <source>
        <dbReference type="EMBL" id="CAB5227384.1"/>
    </source>
</evidence>
<feature type="coiled-coil region" evidence="1">
    <location>
        <begin position="29"/>
        <end position="63"/>
    </location>
</feature>
<dbReference type="EMBL" id="LR797265">
    <property type="protein sequence ID" value="CAB4197666.1"/>
    <property type="molecule type" value="Genomic_DNA"/>
</dbReference>
<sequence>MGLAQTAENANQDVVTIAWSTVDVMAEAFAESDLEIARLEEKVIKTQEEVSAAQQAVTDAQARKVVRQANLDAAIAFLEQVSADNPELAAEALARR</sequence>
<evidence type="ECO:0000313" key="3">
    <source>
        <dbReference type="EMBL" id="CAB4210254.1"/>
    </source>
</evidence>
<dbReference type="EMBL" id="LR797368">
    <property type="protein sequence ID" value="CAB4210254.1"/>
    <property type="molecule type" value="Genomic_DNA"/>
</dbReference>
<accession>A0A6J5RU18</accession>
<reference evidence="2" key="1">
    <citation type="submission" date="2020-05" db="EMBL/GenBank/DDBJ databases">
        <authorList>
            <person name="Chiriac C."/>
            <person name="Salcher M."/>
            <person name="Ghai R."/>
            <person name="Kavagutti S V."/>
        </authorList>
    </citation>
    <scope>NUCLEOTIDE SEQUENCE</scope>
</reference>
<evidence type="ECO:0000256" key="1">
    <source>
        <dbReference type="SAM" id="Coils"/>
    </source>
</evidence>
<name>A0A6J5RU18_9CAUD</name>
<gene>
    <name evidence="2" type="ORF">UFOVP1306_26</name>
    <name evidence="3" type="ORF">UFOVP1422_28</name>
    <name evidence="4" type="ORF">UFOVP1519_38</name>
</gene>
<dbReference type="EMBL" id="LR798370">
    <property type="protein sequence ID" value="CAB5227384.1"/>
    <property type="molecule type" value="Genomic_DNA"/>
</dbReference>
<keyword evidence="1" id="KW-0175">Coiled coil</keyword>
<proteinExistence type="predicted"/>